<evidence type="ECO:0000259" key="2">
    <source>
        <dbReference type="Pfam" id="PF06722"/>
    </source>
</evidence>
<accession>A0A8H7N108</accession>
<dbReference type="SUPFAM" id="SSF53756">
    <property type="entry name" value="UDP-Glycosyltransferase/glycogen phosphorylase"/>
    <property type="match status" value="1"/>
</dbReference>
<name>A0A8H7N108_BIOOC</name>
<feature type="signal peptide" evidence="1">
    <location>
        <begin position="1"/>
        <end position="25"/>
    </location>
</feature>
<feature type="domain" description="Erythromycin biosynthesis protein CIII-like C-terminal" evidence="2">
    <location>
        <begin position="404"/>
        <end position="499"/>
    </location>
</feature>
<proteinExistence type="predicted"/>
<dbReference type="EMBL" id="JADCTT010000020">
    <property type="protein sequence ID" value="KAF9742588.1"/>
    <property type="molecule type" value="Genomic_DNA"/>
</dbReference>
<dbReference type="Proteomes" id="UP000616885">
    <property type="component" value="Unassembled WGS sequence"/>
</dbReference>
<sequence>MFARIVLIGAVLIASLAYFLSSGEAAPRAPYIQGRNKTVLVLANKEHGLSNVHLSTTYALLEGFPDLEVHYATFPGVRSKVDKISKFARAQTPAARDVVYHDLKGASLAEACEMEKELRYPGMDFQDTMMGPPGAAGIANLAKDIQWWISPWNAEDHMTVYEEISDLIDEIDPAVVVLDTLFRPAIDATRDKNRLHAIVTPNLLTDNFLGDQPHGSMFWKYPALGSGFKFPVPWHKIPENIYLNIRIINALLLTPGLSAKKAVLRDRGIKEPINLLGMHRTDVPWITMNTEGASVPVDYVPPNVTSVGPILMDSAPAAEQDPELAQWLKKAPTIIFNPGSHFLVSEPRAKAVAAALAKVMAESNVQIVWKLKRQGEYSDEFLEPLQPYLAADRIKVSEWLSADIYSLLQTGDVIASVHHGGSNCYHEAIASGVAQVVLPMWIDLYNFAALAENIGVGVWGCRETSPDWTADCLSSSLLRVIADNEEGANMREKAKQLGEKVRSGEKGRDLCARNCKTGICEIDC</sequence>
<organism evidence="3 4">
    <name type="scientific">Bionectria ochroleuca</name>
    <name type="common">Gliocladium roseum</name>
    <dbReference type="NCBI Taxonomy" id="29856"/>
    <lineage>
        <taxon>Eukaryota</taxon>
        <taxon>Fungi</taxon>
        <taxon>Dikarya</taxon>
        <taxon>Ascomycota</taxon>
        <taxon>Pezizomycotina</taxon>
        <taxon>Sordariomycetes</taxon>
        <taxon>Hypocreomycetidae</taxon>
        <taxon>Hypocreales</taxon>
        <taxon>Bionectriaceae</taxon>
        <taxon>Clonostachys</taxon>
    </lineage>
</organism>
<reference evidence="3" key="1">
    <citation type="submission" date="2020-10" db="EMBL/GenBank/DDBJ databases">
        <title>High-Quality Genome Resource of Clonostachys rosea strain S41 by Oxford Nanopore Long-Read Sequencing.</title>
        <authorList>
            <person name="Wang H."/>
        </authorList>
    </citation>
    <scope>NUCLEOTIDE SEQUENCE</scope>
    <source>
        <strain evidence="3">S41</strain>
    </source>
</reference>
<comment type="caution">
    <text evidence="3">The sequence shown here is derived from an EMBL/GenBank/DDBJ whole genome shotgun (WGS) entry which is preliminary data.</text>
</comment>
<keyword evidence="1" id="KW-0732">Signal</keyword>
<dbReference type="Gene3D" id="3.40.50.2000">
    <property type="entry name" value="Glycogen Phosphorylase B"/>
    <property type="match status" value="1"/>
</dbReference>
<dbReference type="AlphaFoldDB" id="A0A8H7N108"/>
<evidence type="ECO:0000256" key="1">
    <source>
        <dbReference type="SAM" id="SignalP"/>
    </source>
</evidence>
<protein>
    <recommendedName>
        <fullName evidence="2">Erythromycin biosynthesis protein CIII-like C-terminal domain-containing protein</fullName>
    </recommendedName>
</protein>
<dbReference type="InterPro" id="IPR050426">
    <property type="entry name" value="Glycosyltransferase_28"/>
</dbReference>
<feature type="chain" id="PRO_5034857121" description="Erythromycin biosynthesis protein CIII-like C-terminal domain-containing protein" evidence="1">
    <location>
        <begin position="26"/>
        <end position="524"/>
    </location>
</feature>
<dbReference type="GO" id="GO:0016757">
    <property type="term" value="F:glycosyltransferase activity"/>
    <property type="evidence" value="ECO:0007669"/>
    <property type="project" value="UniProtKB-ARBA"/>
</dbReference>
<evidence type="ECO:0000313" key="3">
    <source>
        <dbReference type="EMBL" id="KAF9742588.1"/>
    </source>
</evidence>
<evidence type="ECO:0000313" key="4">
    <source>
        <dbReference type="Proteomes" id="UP000616885"/>
    </source>
</evidence>
<dbReference type="PANTHER" id="PTHR48050:SF13">
    <property type="entry name" value="STEROL 3-BETA-GLUCOSYLTRANSFERASE UGT80A2"/>
    <property type="match status" value="1"/>
</dbReference>
<dbReference type="Pfam" id="PF06722">
    <property type="entry name" value="EryCIII-like_C"/>
    <property type="match status" value="1"/>
</dbReference>
<dbReference type="PANTHER" id="PTHR48050">
    <property type="entry name" value="STEROL 3-BETA-GLUCOSYLTRANSFERASE"/>
    <property type="match status" value="1"/>
</dbReference>
<dbReference type="InterPro" id="IPR010610">
    <property type="entry name" value="EryCIII-like_C"/>
</dbReference>
<gene>
    <name evidence="3" type="ORF">IM811_009241</name>
</gene>